<evidence type="ECO:0000313" key="1">
    <source>
        <dbReference type="EMBL" id="QAZ67280.1"/>
    </source>
</evidence>
<proteinExistence type="predicted"/>
<accession>A0A4P6HMR8</accession>
<sequence length="60" mass="7198">MDTMKYCKDCMIWKLSLISVRVSQSELRFCREKRELRFAYEYQCDGRMEHEAAQDATVVV</sequence>
<protein>
    <submittedName>
        <fullName evidence="1">Uncharacterized protein</fullName>
    </submittedName>
</protein>
<keyword evidence="2" id="KW-1185">Reference proteome</keyword>
<reference evidence="1 2" key="1">
    <citation type="submission" date="2018-02" db="EMBL/GenBank/DDBJ databases">
        <title>Genome sequence of Desulfovibrio carbinolicus DSM 3852.</title>
        <authorList>
            <person name="Wilbanks E."/>
            <person name="Skennerton C.T."/>
            <person name="Orphan V.J."/>
        </authorList>
    </citation>
    <scope>NUCLEOTIDE SEQUENCE [LARGE SCALE GENOMIC DNA]</scope>
    <source>
        <strain evidence="1 2">DSM 3852</strain>
    </source>
</reference>
<name>A0A4P6HMR8_9BACT</name>
<dbReference type="Proteomes" id="UP000293296">
    <property type="component" value="Chromosome"/>
</dbReference>
<dbReference type="AlphaFoldDB" id="A0A4P6HMR8"/>
<dbReference type="KEGG" id="dcb:C3Y92_08575"/>
<evidence type="ECO:0000313" key="2">
    <source>
        <dbReference type="Proteomes" id="UP000293296"/>
    </source>
</evidence>
<dbReference type="EMBL" id="CP026538">
    <property type="protein sequence ID" value="QAZ67280.1"/>
    <property type="molecule type" value="Genomic_DNA"/>
</dbReference>
<organism evidence="1 2">
    <name type="scientific">Solidesulfovibrio carbinolicus</name>
    <dbReference type="NCBI Taxonomy" id="296842"/>
    <lineage>
        <taxon>Bacteria</taxon>
        <taxon>Pseudomonadati</taxon>
        <taxon>Thermodesulfobacteriota</taxon>
        <taxon>Desulfovibrionia</taxon>
        <taxon>Desulfovibrionales</taxon>
        <taxon>Desulfovibrionaceae</taxon>
        <taxon>Solidesulfovibrio</taxon>
    </lineage>
</organism>
<gene>
    <name evidence="1" type="ORF">C3Y92_08575</name>
</gene>